<sequence length="379" mass="40246">MTLHFRLLPLSGLIVAAALLAGCDGQGDQQQHPQSPQVSVYTVKSAPLAVTTELPGRTDAFRVAEVRPQVSGIILRRNFTEGSDVKAGDSLYQIDPATYQAAYDNAKGELAKAQAAANIAHLTVKRYVPLVGTQYVSKQEYDQAVATAQQADASVVAAQAGVESARINLAYTKVTSPIEGRIGKSSVTEGALVTNGQATALATVQQLDPIYVDVTQPSSDFMRLKQSSLQKGDGSSTVELLMENGQPYPLKGTLQFSDVTVDESTGSITLRAIFPNPKHLLLPGMFVRARIDEGVQPDAILVPQQGVTRTPRGDATVLIVNDKNQVESRTVVAPQAIGDRWLITEGLKNGDRVIVSGLQKARPGTTVVATSDTTANTAS</sequence>
<dbReference type="Pfam" id="PF25917">
    <property type="entry name" value="BSH_RND"/>
    <property type="match status" value="1"/>
</dbReference>
<accession>A0AAW8HFZ2</accession>
<comment type="caution">
    <text evidence="8">The sequence shown here is derived from an EMBL/GenBank/DDBJ whole genome shotgun (WGS) entry which is preliminary data.</text>
</comment>
<evidence type="ECO:0000313" key="9">
    <source>
        <dbReference type="Proteomes" id="UP001225042"/>
    </source>
</evidence>
<keyword evidence="9" id="KW-1185">Reference proteome</keyword>
<gene>
    <name evidence="8" type="ORF">RBJ67_25365</name>
</gene>
<dbReference type="EMBL" id="JAVDKS010000020">
    <property type="protein sequence ID" value="MDQ2259460.1"/>
    <property type="molecule type" value="Genomic_DNA"/>
</dbReference>
<dbReference type="GO" id="GO:0022857">
    <property type="term" value="F:transmembrane transporter activity"/>
    <property type="evidence" value="ECO:0007669"/>
    <property type="project" value="InterPro"/>
</dbReference>
<dbReference type="GO" id="GO:0046677">
    <property type="term" value="P:response to antibiotic"/>
    <property type="evidence" value="ECO:0007669"/>
    <property type="project" value="TreeGrafter"/>
</dbReference>
<dbReference type="Pfam" id="PF25967">
    <property type="entry name" value="RND-MFP_C"/>
    <property type="match status" value="1"/>
</dbReference>
<dbReference type="InterPro" id="IPR006143">
    <property type="entry name" value="RND_pump_MFP"/>
</dbReference>
<dbReference type="RefSeq" id="WP_274416643.1">
    <property type="nucleotide sequence ID" value="NZ_JARADK010000001.1"/>
</dbReference>
<dbReference type="FunFam" id="1.10.287.470:FF:000002">
    <property type="entry name" value="Efflux RND transporter periplasmic adaptor subunit"/>
    <property type="match status" value="1"/>
</dbReference>
<organism evidence="8 9">
    <name type="scientific">Enterobacter soli</name>
    <dbReference type="NCBI Taxonomy" id="885040"/>
    <lineage>
        <taxon>Bacteria</taxon>
        <taxon>Pseudomonadati</taxon>
        <taxon>Pseudomonadota</taxon>
        <taxon>Gammaproteobacteria</taxon>
        <taxon>Enterobacterales</taxon>
        <taxon>Enterobacteriaceae</taxon>
        <taxon>Enterobacter</taxon>
    </lineage>
</organism>
<evidence type="ECO:0000259" key="5">
    <source>
        <dbReference type="Pfam" id="PF25917"/>
    </source>
</evidence>
<dbReference type="Pfam" id="PF25876">
    <property type="entry name" value="HH_MFP_RND"/>
    <property type="match status" value="1"/>
</dbReference>
<evidence type="ECO:0000259" key="7">
    <source>
        <dbReference type="Pfam" id="PF25967"/>
    </source>
</evidence>
<dbReference type="PANTHER" id="PTHR30158">
    <property type="entry name" value="ACRA/E-RELATED COMPONENT OF DRUG EFFLUX TRANSPORTER"/>
    <property type="match status" value="1"/>
</dbReference>
<dbReference type="InterPro" id="IPR058624">
    <property type="entry name" value="MdtA-like_HH"/>
</dbReference>
<dbReference type="Gene3D" id="2.40.50.100">
    <property type="match status" value="1"/>
</dbReference>
<dbReference type="NCBIfam" id="TIGR01730">
    <property type="entry name" value="RND_mfp"/>
    <property type="match status" value="1"/>
</dbReference>
<dbReference type="Gene3D" id="1.10.287.470">
    <property type="entry name" value="Helix hairpin bin"/>
    <property type="match status" value="1"/>
</dbReference>
<feature type="chain" id="PRO_5043768109" evidence="3">
    <location>
        <begin position="22"/>
        <end position="379"/>
    </location>
</feature>
<keyword evidence="3" id="KW-0732">Signal</keyword>
<evidence type="ECO:0000313" key="8">
    <source>
        <dbReference type="EMBL" id="MDQ2259460.1"/>
    </source>
</evidence>
<evidence type="ECO:0000259" key="4">
    <source>
        <dbReference type="Pfam" id="PF25876"/>
    </source>
</evidence>
<dbReference type="SUPFAM" id="SSF111369">
    <property type="entry name" value="HlyD-like secretion proteins"/>
    <property type="match status" value="1"/>
</dbReference>
<feature type="signal peptide" evidence="3">
    <location>
        <begin position="1"/>
        <end position="21"/>
    </location>
</feature>
<dbReference type="InterPro" id="IPR058626">
    <property type="entry name" value="MdtA-like_b-barrel"/>
</dbReference>
<comment type="subcellular location">
    <subcellularLocation>
        <location evidence="1">Cell inner membrane</location>
        <topology evidence="1">Lipid-anchor</topology>
    </subcellularLocation>
</comment>
<dbReference type="PROSITE" id="PS51257">
    <property type="entry name" value="PROKAR_LIPOPROTEIN"/>
    <property type="match status" value="1"/>
</dbReference>
<evidence type="ECO:0000256" key="1">
    <source>
        <dbReference type="ARBA" id="ARBA00004519"/>
    </source>
</evidence>
<feature type="domain" description="Multidrug resistance protein MdtA-like C-terminal permuted SH3" evidence="7">
    <location>
        <begin position="298"/>
        <end position="360"/>
    </location>
</feature>
<feature type="domain" description="Multidrug resistance protein MdtA-like beta-barrel" evidence="6">
    <location>
        <begin position="209"/>
        <end position="294"/>
    </location>
</feature>
<feature type="domain" description="Multidrug resistance protein MdtA-like barrel-sandwich hybrid" evidence="5">
    <location>
        <begin position="62"/>
        <end position="205"/>
    </location>
</feature>
<name>A0AAW8HFZ2_9ENTR</name>
<evidence type="ECO:0000259" key="6">
    <source>
        <dbReference type="Pfam" id="PF25944"/>
    </source>
</evidence>
<dbReference type="Proteomes" id="UP001225042">
    <property type="component" value="Unassembled WGS sequence"/>
</dbReference>
<feature type="domain" description="Multidrug resistance protein MdtA-like alpha-helical hairpin" evidence="4">
    <location>
        <begin position="103"/>
        <end position="172"/>
    </location>
</feature>
<comment type="similarity">
    <text evidence="2">Belongs to the membrane fusion protein (MFP) (TC 8.A.1) family.</text>
</comment>
<dbReference type="PANTHER" id="PTHR30158:SF21">
    <property type="entry name" value="MULTIDRUG EXPORT PROTEIN ACRE"/>
    <property type="match status" value="1"/>
</dbReference>
<dbReference type="Gene3D" id="2.40.30.170">
    <property type="match status" value="1"/>
</dbReference>
<dbReference type="FunFam" id="2.40.420.20:FF:000001">
    <property type="entry name" value="Efflux RND transporter periplasmic adaptor subunit"/>
    <property type="match status" value="1"/>
</dbReference>
<dbReference type="AlphaFoldDB" id="A0AAW8HFZ2"/>
<evidence type="ECO:0000256" key="3">
    <source>
        <dbReference type="SAM" id="SignalP"/>
    </source>
</evidence>
<evidence type="ECO:0000256" key="2">
    <source>
        <dbReference type="ARBA" id="ARBA00009477"/>
    </source>
</evidence>
<dbReference type="Pfam" id="PF25944">
    <property type="entry name" value="Beta-barrel_RND"/>
    <property type="match status" value="1"/>
</dbReference>
<proteinExistence type="inferred from homology"/>
<dbReference type="GO" id="GO:0005886">
    <property type="term" value="C:plasma membrane"/>
    <property type="evidence" value="ECO:0007669"/>
    <property type="project" value="UniProtKB-SubCell"/>
</dbReference>
<dbReference type="InterPro" id="IPR058625">
    <property type="entry name" value="MdtA-like_BSH"/>
</dbReference>
<protein>
    <submittedName>
        <fullName evidence="8">Efflux RND transporter periplasmic adaptor subunit</fullName>
    </submittedName>
</protein>
<dbReference type="Gene3D" id="2.40.420.20">
    <property type="match status" value="1"/>
</dbReference>
<reference evidence="8 9" key="1">
    <citation type="submission" date="2023-08" db="EMBL/GenBank/DDBJ databases">
        <authorList>
            <person name="Dale J."/>
        </authorList>
    </citation>
    <scope>NUCLEOTIDE SEQUENCE [LARGE SCALE GENOMIC DNA]</scope>
    <source>
        <strain evidence="8 9">2023EL-00788</strain>
    </source>
</reference>
<dbReference type="InterPro" id="IPR058627">
    <property type="entry name" value="MdtA-like_C"/>
</dbReference>